<gene>
    <name evidence="2" type="ORF">OS493_000909</name>
</gene>
<sequence length="114" mass="12970">MDAMDALRNNCASDNRSSTFPTTILEQSAEVQSANARSTKWLWKLWGRSCFLHPRHLQWFPKTLHMDLQRINTWNNFTVLSSGVFTVSASIKLKGPAQQPNETSTNQSLPCFKV</sequence>
<evidence type="ECO:0000313" key="3">
    <source>
        <dbReference type="Proteomes" id="UP001163046"/>
    </source>
</evidence>
<comment type="caution">
    <text evidence="2">The sequence shown here is derived from an EMBL/GenBank/DDBJ whole genome shotgun (WGS) entry which is preliminary data.</text>
</comment>
<protein>
    <submittedName>
        <fullName evidence="2">Uncharacterized protein</fullName>
    </submittedName>
</protein>
<dbReference type="Proteomes" id="UP001163046">
    <property type="component" value="Unassembled WGS sequence"/>
</dbReference>
<dbReference type="EMBL" id="MU825873">
    <property type="protein sequence ID" value="KAJ7387575.1"/>
    <property type="molecule type" value="Genomic_DNA"/>
</dbReference>
<accession>A0A9W9ZU86</accession>
<evidence type="ECO:0000313" key="2">
    <source>
        <dbReference type="EMBL" id="KAJ7387575.1"/>
    </source>
</evidence>
<proteinExistence type="predicted"/>
<feature type="region of interest" description="Disordered" evidence="1">
    <location>
        <begin position="94"/>
        <end position="114"/>
    </location>
</feature>
<feature type="compositionally biased region" description="Polar residues" evidence="1">
    <location>
        <begin position="98"/>
        <end position="114"/>
    </location>
</feature>
<evidence type="ECO:0000256" key="1">
    <source>
        <dbReference type="SAM" id="MobiDB-lite"/>
    </source>
</evidence>
<reference evidence="2" key="1">
    <citation type="submission" date="2023-01" db="EMBL/GenBank/DDBJ databases">
        <title>Genome assembly of the deep-sea coral Lophelia pertusa.</title>
        <authorList>
            <person name="Herrera S."/>
            <person name="Cordes E."/>
        </authorList>
    </citation>
    <scope>NUCLEOTIDE SEQUENCE</scope>
    <source>
        <strain evidence="2">USNM1676648</strain>
        <tissue evidence="2">Polyp</tissue>
    </source>
</reference>
<keyword evidence="3" id="KW-1185">Reference proteome</keyword>
<dbReference type="AlphaFoldDB" id="A0A9W9ZU86"/>
<name>A0A9W9ZU86_9CNID</name>
<organism evidence="2 3">
    <name type="scientific">Desmophyllum pertusum</name>
    <dbReference type="NCBI Taxonomy" id="174260"/>
    <lineage>
        <taxon>Eukaryota</taxon>
        <taxon>Metazoa</taxon>
        <taxon>Cnidaria</taxon>
        <taxon>Anthozoa</taxon>
        <taxon>Hexacorallia</taxon>
        <taxon>Scleractinia</taxon>
        <taxon>Caryophylliina</taxon>
        <taxon>Caryophylliidae</taxon>
        <taxon>Desmophyllum</taxon>
    </lineage>
</organism>